<dbReference type="RefSeq" id="WP_143894679.1">
    <property type="nucleotide sequence ID" value="NZ_CP041666.1"/>
</dbReference>
<protein>
    <submittedName>
        <fullName evidence="1">Uncharacterized protein</fullName>
    </submittedName>
</protein>
<sequence>MFKNAEKISKAMDMLIKVTDELEKLERKEQLVAVIHELSVVHQGVLGDLRTYAHNTDYEDN</sequence>
<name>A0A516KHA9_9BACI</name>
<dbReference type="EMBL" id="CP041666">
    <property type="protein sequence ID" value="QDP40788.1"/>
    <property type="molecule type" value="Genomic_DNA"/>
</dbReference>
<dbReference type="KEGG" id="aqt:FN924_11690"/>
<evidence type="ECO:0000313" key="1">
    <source>
        <dbReference type="EMBL" id="QDP40788.1"/>
    </source>
</evidence>
<dbReference type="OrthoDB" id="2973308at2"/>
<dbReference type="Proteomes" id="UP000315215">
    <property type="component" value="Chromosome"/>
</dbReference>
<dbReference type="AlphaFoldDB" id="A0A516KHA9"/>
<gene>
    <name evidence="1" type="ORF">FN924_11690</name>
</gene>
<keyword evidence="2" id="KW-1185">Reference proteome</keyword>
<evidence type="ECO:0000313" key="2">
    <source>
        <dbReference type="Proteomes" id="UP000315215"/>
    </source>
</evidence>
<accession>A0A516KHA9</accession>
<proteinExistence type="predicted"/>
<organism evidence="1 2">
    <name type="scientific">Radiobacillus deserti</name>
    <dbReference type="NCBI Taxonomy" id="2594883"/>
    <lineage>
        <taxon>Bacteria</taxon>
        <taxon>Bacillati</taxon>
        <taxon>Bacillota</taxon>
        <taxon>Bacilli</taxon>
        <taxon>Bacillales</taxon>
        <taxon>Bacillaceae</taxon>
        <taxon>Radiobacillus</taxon>
    </lineage>
</organism>
<reference evidence="1 2" key="1">
    <citation type="submission" date="2019-07" db="EMBL/GenBank/DDBJ databases">
        <authorList>
            <person name="Li J."/>
        </authorList>
    </citation>
    <scope>NUCLEOTIDE SEQUENCE [LARGE SCALE GENOMIC DNA]</scope>
    <source>
        <strain evidence="1 2">TKL69</strain>
    </source>
</reference>